<dbReference type="GO" id="GO:0005737">
    <property type="term" value="C:cytoplasm"/>
    <property type="evidence" value="ECO:0000318"/>
    <property type="project" value="GO_Central"/>
</dbReference>
<feature type="region of interest" description="Disordered" evidence="1">
    <location>
        <begin position="516"/>
        <end position="543"/>
    </location>
</feature>
<dbReference type="eggNOG" id="KOG2520">
    <property type="taxonomic scope" value="Eukaryota"/>
</dbReference>
<evidence type="ECO:0000313" key="4">
    <source>
        <dbReference type="Proteomes" id="UP000000591"/>
    </source>
</evidence>
<dbReference type="EMBL" id="AE016819">
    <property type="protein sequence ID" value="AAS53609.1"/>
    <property type="molecule type" value="Genomic_DNA"/>
</dbReference>
<dbReference type="GO" id="GO:0008409">
    <property type="term" value="F:5'-3' exonuclease activity"/>
    <property type="evidence" value="ECO:0000318"/>
    <property type="project" value="GO_Central"/>
</dbReference>
<dbReference type="PRINTS" id="PR00853">
    <property type="entry name" value="XPGRADSUPER"/>
</dbReference>
<dbReference type="GO" id="GO:0008821">
    <property type="term" value="F:crossover junction DNA endonuclease activity"/>
    <property type="evidence" value="ECO:0007669"/>
    <property type="project" value="InterPro"/>
</dbReference>
<dbReference type="GO" id="GO:0005634">
    <property type="term" value="C:nucleus"/>
    <property type="evidence" value="ECO:0000318"/>
    <property type="project" value="GO_Central"/>
</dbReference>
<dbReference type="InterPro" id="IPR006086">
    <property type="entry name" value="XPG-I_dom"/>
</dbReference>
<dbReference type="OMA" id="IMHYFHP"/>
<dbReference type="KEGG" id="ago:AGOS_AFR238W"/>
<dbReference type="SMART" id="SM00484">
    <property type="entry name" value="XPGI"/>
    <property type="match status" value="1"/>
</dbReference>
<dbReference type="OrthoDB" id="2959108at2759"/>
<dbReference type="Pfam" id="PF00867">
    <property type="entry name" value="XPG_I"/>
    <property type="match status" value="1"/>
</dbReference>
<dbReference type="InterPro" id="IPR006084">
    <property type="entry name" value="XPG/Rad2"/>
</dbReference>
<dbReference type="InParanoid" id="Q753T8"/>
<reference evidence="3 4" key="1">
    <citation type="journal article" date="2004" name="Science">
        <title>The Ashbya gossypii genome as a tool for mapping the ancient Saccharomyces cerevisiae genome.</title>
        <authorList>
            <person name="Dietrich F.S."/>
            <person name="Voegeli S."/>
            <person name="Brachat S."/>
            <person name="Lerch A."/>
            <person name="Gates K."/>
            <person name="Steiner S."/>
            <person name="Mohr C."/>
            <person name="Pohlmann R."/>
            <person name="Luedi P."/>
            <person name="Choi S."/>
            <person name="Wing R.A."/>
            <person name="Flavier A."/>
            <person name="Gaffney T.D."/>
            <person name="Philippsen P."/>
        </authorList>
    </citation>
    <scope>NUCLEOTIDE SEQUENCE [LARGE SCALE GENOMIC DNA]</scope>
    <source>
        <strain evidence="4">ATCC 10895 / CBS 109.51 / FGSC 9923 / NRRL Y-1056</strain>
    </source>
</reference>
<feature type="region of interest" description="Disordered" evidence="1">
    <location>
        <begin position="443"/>
        <end position="462"/>
    </location>
</feature>
<dbReference type="Gene3D" id="3.40.50.1010">
    <property type="entry name" value="5'-nuclease"/>
    <property type="match status" value="1"/>
</dbReference>
<dbReference type="CDD" id="cd09870">
    <property type="entry name" value="PIN_YEN1"/>
    <property type="match status" value="1"/>
</dbReference>
<accession>Q753T8</accession>
<evidence type="ECO:0000259" key="2">
    <source>
        <dbReference type="SMART" id="SM00484"/>
    </source>
</evidence>
<dbReference type="GO" id="GO:0006974">
    <property type="term" value="P:DNA damage response"/>
    <property type="evidence" value="ECO:0007669"/>
    <property type="project" value="UniProtKB-ARBA"/>
</dbReference>
<dbReference type="InterPro" id="IPR029060">
    <property type="entry name" value="PIN-like_dom_sf"/>
</dbReference>
<proteinExistence type="predicted"/>
<reference evidence="4" key="2">
    <citation type="journal article" date="2013" name="G3 (Bethesda)">
        <title>Genomes of Ashbya fungi isolated from insects reveal four mating-type loci, numerous translocations, lack of transposons, and distinct gene duplications.</title>
        <authorList>
            <person name="Dietrich F.S."/>
            <person name="Voegeli S."/>
            <person name="Kuo S."/>
            <person name="Philippsen P."/>
        </authorList>
    </citation>
    <scope>GENOME REANNOTATION</scope>
    <source>
        <strain evidence="4">ATCC 10895 / CBS 109.51 / FGSC 9923 / NRRL Y-1056</strain>
    </source>
</reference>
<dbReference type="CDD" id="cd09906">
    <property type="entry name" value="H3TH_YEN1"/>
    <property type="match status" value="1"/>
</dbReference>
<dbReference type="SUPFAM" id="SSF88723">
    <property type="entry name" value="PIN domain-like"/>
    <property type="match status" value="1"/>
</dbReference>
<dbReference type="HOGENOM" id="CLU_016401_0_0_1"/>
<dbReference type="AlphaFoldDB" id="Q753T8"/>
<dbReference type="GO" id="GO:0017108">
    <property type="term" value="F:5'-flap endonuclease activity"/>
    <property type="evidence" value="ECO:0000318"/>
    <property type="project" value="GO_Central"/>
</dbReference>
<protein>
    <submittedName>
        <fullName evidence="3">AFR238Wp</fullName>
    </submittedName>
</protein>
<name>Q753T8_EREGS</name>
<keyword evidence="4" id="KW-1185">Reference proteome</keyword>
<evidence type="ECO:0000313" key="3">
    <source>
        <dbReference type="EMBL" id="AAS53609.1"/>
    </source>
</evidence>
<dbReference type="STRING" id="284811.Q753T8"/>
<gene>
    <name evidence="3" type="ORF">AGOS_AFR238W</name>
</gene>
<dbReference type="RefSeq" id="NP_985785.1">
    <property type="nucleotide sequence ID" value="NM_211140.1"/>
</dbReference>
<feature type="compositionally biased region" description="Polar residues" evidence="1">
    <location>
        <begin position="522"/>
        <end position="540"/>
    </location>
</feature>
<evidence type="ECO:0000256" key="1">
    <source>
        <dbReference type="SAM" id="MobiDB-lite"/>
    </source>
</evidence>
<dbReference type="GeneID" id="4622048"/>
<organism evidence="3 4">
    <name type="scientific">Eremothecium gossypii (strain ATCC 10895 / CBS 109.51 / FGSC 9923 / NRRL Y-1056)</name>
    <name type="common">Yeast</name>
    <name type="synonym">Ashbya gossypii</name>
    <dbReference type="NCBI Taxonomy" id="284811"/>
    <lineage>
        <taxon>Eukaryota</taxon>
        <taxon>Fungi</taxon>
        <taxon>Dikarya</taxon>
        <taxon>Ascomycota</taxon>
        <taxon>Saccharomycotina</taxon>
        <taxon>Saccharomycetes</taxon>
        <taxon>Saccharomycetales</taxon>
        <taxon>Saccharomycetaceae</taxon>
        <taxon>Eremothecium</taxon>
    </lineage>
</organism>
<dbReference type="FunCoup" id="Q753T8">
    <property type="interactions" value="98"/>
</dbReference>
<dbReference type="PANTHER" id="PTHR11081:SF72">
    <property type="entry name" value="HOLLIDAY JUNCTION RESOLVASE YEN1"/>
    <property type="match status" value="1"/>
</dbReference>
<sequence length="698" mass="78830">MGSSELWDIIKHYTKPERLPFRCFVANFKKEHGRSPKIAVDAFQWLFECGFLFNVQQEERSTSAVWPAPRKAILNFVTKLRDLISLDLDFVLVFDGDEKPIYKQHYWKKRGTGQQTEARYSPRGRSPQLPHQLHSVVDLAGGICRAFNVDYITAAGEGEAECAALQVAGSVDYILTNDSDAAIFGASRILRNFSKHAQDLPSSGVSPVKKHVSEYFVTVVDIRAATEEHPTFSRKAFALFAILTGADYGTGLQHLGYKRAWALTQWSNGRFANHFWNMCSTIPEDAGVDPPQYVTFKTVLLEACRMHTKDIFGQDLKYFQKDHASDTIWWPPVGVLQSYYNPKVTRKDFRKSLFVRGASNSATGPFVTLKSAYSTLTTMRIPSLLKDFDSWYHFLVHNSALLKHLLYDDIKNTAKITEEKVLEVHSVLIPLWRVRYRSFLSDVPSPPVPSQGVSPRKRSPSRRQLDIETFPYAMWIAQGLLPRTHRLVEEFKTDAARVQKSPTKVGLLTRSPQKRTLDDYLDQSSSPVKRQKPTTGSETPIITLDSDDSSYEFSETSVVAPTLTPLWRPFSRDVSGSTEQRPSIADVTALACLREPARLKAWFAAGFERAEGSEVHQSILWRRYREFLLATTGSTDTILDYHDLPVLLETVIPGVNVRAGDRTGRVFCGVRSHTGCVSPNQGTTNARRRLSFDSFAQD</sequence>
<feature type="domain" description="XPG-I" evidence="2">
    <location>
        <begin position="145"/>
        <end position="222"/>
    </location>
</feature>
<dbReference type="Proteomes" id="UP000000591">
    <property type="component" value="Chromosome VI"/>
</dbReference>
<dbReference type="PANTHER" id="PTHR11081">
    <property type="entry name" value="FLAP ENDONUCLEASE FAMILY MEMBER"/>
    <property type="match status" value="1"/>
</dbReference>
<dbReference type="InterPro" id="IPR037316">
    <property type="entry name" value="Yen1_H3TH"/>
</dbReference>